<reference evidence="10 11" key="1">
    <citation type="journal article" date="2014" name="Int. J. Syst. Evol. Microbiol.">
        <title>Complete genome sequence of Corynebacterium casei LMG S-19264T (=DSM 44701T), isolated from a smear-ripened cheese.</title>
        <authorList>
            <consortium name="US DOE Joint Genome Institute (JGI-PGF)"/>
            <person name="Walter F."/>
            <person name="Albersmeier A."/>
            <person name="Kalinowski J."/>
            <person name="Ruckert C."/>
        </authorList>
    </citation>
    <scope>NUCLEOTIDE SEQUENCE [LARGE SCALE GENOMIC DNA]</scope>
    <source>
        <strain evidence="10 11">CGMCC 1.15896</strain>
    </source>
</reference>
<sequence>MCVPLVYLVLRAFEADPETLVQVVFRLRNLYLLGNTLALTFSVIVATTLIALPLAWLVVRSDLKYKTLLAFLGVMPLAVPGYVMAYALIGLSGFSGFANTIFGVRLPRPEGLWGATLALSLYTFPYLFLNLRSALMGLDPGLEESARSLGRTRLNSFFTVTLPHLWPALAAGWLVIGLYVLGDFGVIALMRYEVFSYAIYTQYAAAFDRIYTAWLALMLVGVTVSFIVIESWIARRRRYARVGTGVARQAAPVSLGAWRPLAWLFLTLVYGASLGLPAMILAFWLNIAPIAFDYATLWQVFLRSALAAAPAAILAAALALPIVYLTVRYPSRLAWVMDRLVYLGYAIPPLAFALAMVFLALNVMPWAYQTLGLLIVAYTLGFLALTVGPIRSALLQMGTRTEEAARSVGYNRVQAFFAVSLPGLRRPIIAGALLVFIMVVKELPITFLLAPTGYTTLATRVFAHTSEGMLYEAAPYAALIVIFSSLFVGLIMRYEGKR</sequence>
<name>A0A916RHH7_9HYPH</name>
<evidence type="ECO:0000256" key="2">
    <source>
        <dbReference type="ARBA" id="ARBA00022448"/>
    </source>
</evidence>
<gene>
    <name evidence="10" type="primary">sfuB</name>
    <name evidence="10" type="ORF">GCM10011499_28450</name>
</gene>
<comment type="similarity">
    <text evidence="8">Belongs to the binding-protein-dependent transport system permease family.</text>
</comment>
<feature type="transmembrane region" description="Helical" evidence="8">
    <location>
        <begin position="68"/>
        <end position="91"/>
    </location>
</feature>
<dbReference type="InterPro" id="IPR000515">
    <property type="entry name" value="MetI-like"/>
</dbReference>
<organism evidence="10 11">
    <name type="scientific">Pelagibacterium lentulum</name>
    <dbReference type="NCBI Taxonomy" id="2029865"/>
    <lineage>
        <taxon>Bacteria</taxon>
        <taxon>Pseudomonadati</taxon>
        <taxon>Pseudomonadota</taxon>
        <taxon>Alphaproteobacteria</taxon>
        <taxon>Hyphomicrobiales</taxon>
        <taxon>Devosiaceae</taxon>
        <taxon>Pelagibacterium</taxon>
    </lineage>
</organism>
<dbReference type="Pfam" id="PF00528">
    <property type="entry name" value="BPD_transp_1"/>
    <property type="match status" value="2"/>
</dbReference>
<dbReference type="RefSeq" id="WP_127072320.1">
    <property type="nucleotide sequence ID" value="NZ_BMKB01000004.1"/>
</dbReference>
<comment type="caution">
    <text evidence="10">The sequence shown here is derived from an EMBL/GenBank/DDBJ whole genome shotgun (WGS) entry which is preliminary data.</text>
</comment>
<dbReference type="PROSITE" id="PS50928">
    <property type="entry name" value="ABC_TM1"/>
    <property type="match status" value="2"/>
</dbReference>
<evidence type="ECO:0000259" key="9">
    <source>
        <dbReference type="PROSITE" id="PS50928"/>
    </source>
</evidence>
<dbReference type="OrthoDB" id="9790211at2"/>
<feature type="transmembrane region" description="Helical" evidence="8">
    <location>
        <begin position="39"/>
        <end position="59"/>
    </location>
</feature>
<evidence type="ECO:0000313" key="11">
    <source>
        <dbReference type="Proteomes" id="UP000596977"/>
    </source>
</evidence>
<dbReference type="AlphaFoldDB" id="A0A916RHH7"/>
<keyword evidence="7 8" id="KW-0472">Membrane</keyword>
<evidence type="ECO:0000256" key="5">
    <source>
        <dbReference type="ARBA" id="ARBA00022692"/>
    </source>
</evidence>
<feature type="transmembrane region" description="Helical" evidence="8">
    <location>
        <begin position="111"/>
        <end position="129"/>
    </location>
</feature>
<feature type="transmembrane region" description="Helical" evidence="8">
    <location>
        <begin position="339"/>
        <end position="360"/>
    </location>
</feature>
<evidence type="ECO:0000256" key="6">
    <source>
        <dbReference type="ARBA" id="ARBA00022989"/>
    </source>
</evidence>
<dbReference type="CDD" id="cd06261">
    <property type="entry name" value="TM_PBP2"/>
    <property type="match status" value="2"/>
</dbReference>
<evidence type="ECO:0000256" key="7">
    <source>
        <dbReference type="ARBA" id="ARBA00023136"/>
    </source>
</evidence>
<dbReference type="SUPFAM" id="SSF161098">
    <property type="entry name" value="MetI-like"/>
    <property type="match status" value="2"/>
</dbReference>
<keyword evidence="5 8" id="KW-0812">Transmembrane</keyword>
<protein>
    <submittedName>
        <fullName evidence="10">ABC transporter permease</fullName>
    </submittedName>
</protein>
<proteinExistence type="inferred from homology"/>
<feature type="transmembrane region" description="Helical" evidence="8">
    <location>
        <begin position="165"/>
        <end position="190"/>
    </location>
</feature>
<keyword evidence="4" id="KW-0997">Cell inner membrane</keyword>
<keyword evidence="3" id="KW-1003">Cell membrane</keyword>
<dbReference type="GO" id="GO:0055085">
    <property type="term" value="P:transmembrane transport"/>
    <property type="evidence" value="ECO:0007669"/>
    <property type="project" value="InterPro"/>
</dbReference>
<evidence type="ECO:0000256" key="3">
    <source>
        <dbReference type="ARBA" id="ARBA00022475"/>
    </source>
</evidence>
<keyword evidence="6 8" id="KW-1133">Transmembrane helix</keyword>
<feature type="transmembrane region" description="Helical" evidence="8">
    <location>
        <begin position="473"/>
        <end position="492"/>
    </location>
</feature>
<dbReference type="Proteomes" id="UP000596977">
    <property type="component" value="Unassembled WGS sequence"/>
</dbReference>
<dbReference type="PANTHER" id="PTHR43357">
    <property type="entry name" value="INNER MEMBRANE ABC TRANSPORTER PERMEASE PROTEIN YDCV"/>
    <property type="match status" value="1"/>
</dbReference>
<feature type="transmembrane region" description="Helical" evidence="8">
    <location>
        <begin position="305"/>
        <end position="327"/>
    </location>
</feature>
<dbReference type="InterPro" id="IPR035906">
    <property type="entry name" value="MetI-like_sf"/>
</dbReference>
<dbReference type="Gene3D" id="1.10.3720.10">
    <property type="entry name" value="MetI-like"/>
    <property type="match status" value="2"/>
</dbReference>
<keyword evidence="2 8" id="KW-0813">Transport</keyword>
<evidence type="ECO:0000256" key="8">
    <source>
        <dbReference type="RuleBase" id="RU363032"/>
    </source>
</evidence>
<feature type="transmembrane region" description="Helical" evidence="8">
    <location>
        <begin position="210"/>
        <end position="229"/>
    </location>
</feature>
<feature type="transmembrane region" description="Helical" evidence="8">
    <location>
        <begin position="428"/>
        <end position="453"/>
    </location>
</feature>
<evidence type="ECO:0000256" key="1">
    <source>
        <dbReference type="ARBA" id="ARBA00004429"/>
    </source>
</evidence>
<feature type="domain" description="ABC transmembrane type-1" evidence="9">
    <location>
        <begin position="33"/>
        <end position="228"/>
    </location>
</feature>
<dbReference type="EMBL" id="BMKB01000004">
    <property type="protein sequence ID" value="GGA56606.1"/>
    <property type="molecule type" value="Genomic_DNA"/>
</dbReference>
<accession>A0A916RHH7</accession>
<feature type="transmembrane region" description="Helical" evidence="8">
    <location>
        <begin position="261"/>
        <end position="285"/>
    </location>
</feature>
<feature type="transmembrane region" description="Helical" evidence="8">
    <location>
        <begin position="366"/>
        <end position="387"/>
    </location>
</feature>
<evidence type="ECO:0000256" key="4">
    <source>
        <dbReference type="ARBA" id="ARBA00022519"/>
    </source>
</evidence>
<keyword evidence="11" id="KW-1185">Reference proteome</keyword>
<evidence type="ECO:0000313" key="10">
    <source>
        <dbReference type="EMBL" id="GGA56606.1"/>
    </source>
</evidence>
<comment type="subcellular location">
    <subcellularLocation>
        <location evidence="1">Cell inner membrane</location>
        <topology evidence="1">Multi-pass membrane protein</topology>
    </subcellularLocation>
    <subcellularLocation>
        <location evidence="8">Cell membrane</location>
        <topology evidence="8">Multi-pass membrane protein</topology>
    </subcellularLocation>
</comment>
<feature type="domain" description="ABC transmembrane type-1" evidence="9">
    <location>
        <begin position="301"/>
        <end position="492"/>
    </location>
</feature>
<dbReference type="GO" id="GO:0005886">
    <property type="term" value="C:plasma membrane"/>
    <property type="evidence" value="ECO:0007669"/>
    <property type="project" value="UniProtKB-SubCell"/>
</dbReference>
<dbReference type="PANTHER" id="PTHR43357:SF3">
    <property type="entry name" value="FE(3+)-TRANSPORT SYSTEM PERMEASE PROTEIN FBPB 2"/>
    <property type="match status" value="1"/>
</dbReference>